<keyword evidence="5 7" id="KW-0378">Hydrolase</keyword>
<evidence type="ECO:0000256" key="6">
    <source>
        <dbReference type="ARBA" id="ARBA00022833"/>
    </source>
</evidence>
<sequence length="150" mass="17599">MTSIEVVNLTSRKVPEKDIILTVKKIITRLRREKKFSFLENVELSIAFIKEGEMKRINKKYRNINKPTDELSFLLSKTKAKLSGEILLCPAIIKSKNYDFHNPNYKLKTKNYKLRGLLAHAFLHLCGYDHKTDKDWREMESVATRLTIDK</sequence>
<name>A0A0G1R5N7_9BACT</name>
<keyword evidence="7" id="KW-0963">Cytoplasm</keyword>
<accession>A0A0G1R5N7</accession>
<keyword evidence="4 7" id="KW-0255">Endonuclease</keyword>
<dbReference type="GO" id="GO:0008270">
    <property type="term" value="F:zinc ion binding"/>
    <property type="evidence" value="ECO:0007669"/>
    <property type="project" value="UniProtKB-UniRule"/>
</dbReference>
<dbReference type="InterPro" id="IPR002036">
    <property type="entry name" value="YbeY"/>
</dbReference>
<evidence type="ECO:0000256" key="1">
    <source>
        <dbReference type="ARBA" id="ARBA00010875"/>
    </source>
</evidence>
<comment type="caution">
    <text evidence="8">The sequence shown here is derived from an EMBL/GenBank/DDBJ whole genome shotgun (WGS) entry which is preliminary data.</text>
</comment>
<comment type="function">
    <text evidence="7">Single strand-specific metallo-endoribonuclease involved in late-stage 70S ribosome quality control and in maturation of the 3' terminus of the 16S rRNA.</text>
</comment>
<dbReference type="GO" id="GO:0004521">
    <property type="term" value="F:RNA endonuclease activity"/>
    <property type="evidence" value="ECO:0007669"/>
    <property type="project" value="UniProtKB-UniRule"/>
</dbReference>
<dbReference type="GO" id="GO:0004222">
    <property type="term" value="F:metalloendopeptidase activity"/>
    <property type="evidence" value="ECO:0007669"/>
    <property type="project" value="InterPro"/>
</dbReference>
<evidence type="ECO:0000256" key="3">
    <source>
        <dbReference type="ARBA" id="ARBA00022723"/>
    </source>
</evidence>
<dbReference type="EC" id="3.1.-.-" evidence="7"/>
<dbReference type="SUPFAM" id="SSF55486">
    <property type="entry name" value="Metalloproteases ('zincins'), catalytic domain"/>
    <property type="match status" value="1"/>
</dbReference>
<keyword evidence="7" id="KW-0698">rRNA processing</keyword>
<dbReference type="HAMAP" id="MF_00009">
    <property type="entry name" value="Endoribonucl_YbeY"/>
    <property type="match status" value="1"/>
</dbReference>
<dbReference type="PANTHER" id="PTHR46986">
    <property type="entry name" value="ENDORIBONUCLEASE YBEY, CHLOROPLASTIC"/>
    <property type="match status" value="1"/>
</dbReference>
<comment type="cofactor">
    <cofactor evidence="7">
        <name>Zn(2+)</name>
        <dbReference type="ChEBI" id="CHEBI:29105"/>
    </cofactor>
    <text evidence="7">Binds 1 zinc ion.</text>
</comment>
<keyword evidence="7" id="KW-0690">Ribosome biogenesis</keyword>
<evidence type="ECO:0000313" key="9">
    <source>
        <dbReference type="Proteomes" id="UP000034175"/>
    </source>
</evidence>
<evidence type="ECO:0000256" key="2">
    <source>
        <dbReference type="ARBA" id="ARBA00022722"/>
    </source>
</evidence>
<feature type="binding site" evidence="7">
    <location>
        <position position="120"/>
    </location>
    <ligand>
        <name>Zn(2+)</name>
        <dbReference type="ChEBI" id="CHEBI:29105"/>
        <note>catalytic</note>
    </ligand>
</feature>
<dbReference type="GO" id="GO:0006364">
    <property type="term" value="P:rRNA processing"/>
    <property type="evidence" value="ECO:0007669"/>
    <property type="project" value="UniProtKB-UniRule"/>
</dbReference>
<comment type="subcellular location">
    <subcellularLocation>
        <location evidence="7">Cytoplasm</location>
    </subcellularLocation>
</comment>
<reference evidence="8 9" key="1">
    <citation type="journal article" date="2015" name="Nature">
        <title>rRNA introns, odd ribosomes, and small enigmatic genomes across a large radiation of phyla.</title>
        <authorList>
            <person name="Brown C.T."/>
            <person name="Hug L.A."/>
            <person name="Thomas B.C."/>
            <person name="Sharon I."/>
            <person name="Castelle C.J."/>
            <person name="Singh A."/>
            <person name="Wilkins M.J."/>
            <person name="Williams K.H."/>
            <person name="Banfield J.F."/>
        </authorList>
    </citation>
    <scope>NUCLEOTIDE SEQUENCE [LARGE SCALE GENOMIC DNA]</scope>
</reference>
<dbReference type="InterPro" id="IPR023091">
    <property type="entry name" value="MetalPrtase_cat_dom_sf_prd"/>
</dbReference>
<feature type="binding site" evidence="7">
    <location>
        <position position="130"/>
    </location>
    <ligand>
        <name>Zn(2+)</name>
        <dbReference type="ChEBI" id="CHEBI:29105"/>
        <note>catalytic</note>
    </ligand>
</feature>
<evidence type="ECO:0000256" key="5">
    <source>
        <dbReference type="ARBA" id="ARBA00022801"/>
    </source>
</evidence>
<dbReference type="NCBIfam" id="TIGR00043">
    <property type="entry name" value="rRNA maturation RNase YbeY"/>
    <property type="match status" value="1"/>
</dbReference>
<organism evidence="8 9">
    <name type="scientific">Candidatus Magasanikbacteria bacterium GW2011_GWA2_46_17</name>
    <dbReference type="NCBI Taxonomy" id="1619042"/>
    <lineage>
        <taxon>Bacteria</taxon>
        <taxon>Candidatus Magasanikiibacteriota</taxon>
    </lineage>
</organism>
<feature type="binding site" evidence="7">
    <location>
        <position position="124"/>
    </location>
    <ligand>
        <name>Zn(2+)</name>
        <dbReference type="ChEBI" id="CHEBI:29105"/>
        <note>catalytic</note>
    </ligand>
</feature>
<dbReference type="Pfam" id="PF02130">
    <property type="entry name" value="YbeY"/>
    <property type="match status" value="1"/>
</dbReference>
<evidence type="ECO:0000256" key="7">
    <source>
        <dbReference type="HAMAP-Rule" id="MF_00009"/>
    </source>
</evidence>
<evidence type="ECO:0000313" key="8">
    <source>
        <dbReference type="EMBL" id="KKU25388.1"/>
    </source>
</evidence>
<keyword evidence="6 7" id="KW-0862">Zinc</keyword>
<keyword evidence="3 7" id="KW-0479">Metal-binding</keyword>
<dbReference type="EMBL" id="LCMA01000031">
    <property type="protein sequence ID" value="KKU25388.1"/>
    <property type="molecule type" value="Genomic_DNA"/>
</dbReference>
<dbReference type="Proteomes" id="UP000034175">
    <property type="component" value="Unassembled WGS sequence"/>
</dbReference>
<proteinExistence type="inferred from homology"/>
<keyword evidence="2 7" id="KW-0540">Nuclease</keyword>
<dbReference type="Gene3D" id="3.40.390.30">
    <property type="entry name" value="Metalloproteases ('zincins'), catalytic domain"/>
    <property type="match status" value="1"/>
</dbReference>
<dbReference type="PANTHER" id="PTHR46986:SF1">
    <property type="entry name" value="ENDORIBONUCLEASE YBEY, CHLOROPLASTIC"/>
    <property type="match status" value="1"/>
</dbReference>
<protein>
    <recommendedName>
        <fullName evidence="7">Endoribonuclease YbeY</fullName>
        <ecNumber evidence="7">3.1.-.-</ecNumber>
    </recommendedName>
</protein>
<evidence type="ECO:0000256" key="4">
    <source>
        <dbReference type="ARBA" id="ARBA00022759"/>
    </source>
</evidence>
<dbReference type="AlphaFoldDB" id="A0A0G1R5N7"/>
<dbReference type="GO" id="GO:0005737">
    <property type="term" value="C:cytoplasm"/>
    <property type="evidence" value="ECO:0007669"/>
    <property type="project" value="UniProtKB-SubCell"/>
</dbReference>
<gene>
    <name evidence="7" type="primary">ybeY</name>
    <name evidence="8" type="ORF">UX39_C0031G0008</name>
</gene>
<comment type="similarity">
    <text evidence="1 7">Belongs to the endoribonuclease YbeY family.</text>
</comment>